<gene>
    <name evidence="3" type="ordered locus">Kkor_1567</name>
</gene>
<name>C7RCI7_KANKD</name>
<dbReference type="GO" id="GO:0016209">
    <property type="term" value="F:antioxidant activity"/>
    <property type="evidence" value="ECO:0007669"/>
    <property type="project" value="InterPro"/>
</dbReference>
<keyword evidence="1" id="KW-0812">Transmembrane</keyword>
<dbReference type="Pfam" id="PF00578">
    <property type="entry name" value="AhpC-TSA"/>
    <property type="match status" value="1"/>
</dbReference>
<evidence type="ECO:0000259" key="2">
    <source>
        <dbReference type="Pfam" id="PF00578"/>
    </source>
</evidence>
<keyword evidence="4" id="KW-1185">Reference proteome</keyword>
<feature type="domain" description="Alkyl hydroperoxide reductase subunit C/ Thiol specific antioxidant" evidence="2">
    <location>
        <begin position="46"/>
        <end position="123"/>
    </location>
</feature>
<dbReference type="STRING" id="523791.Kkor_1567"/>
<dbReference type="AlphaFoldDB" id="C7RCI7"/>
<dbReference type="InterPro" id="IPR000866">
    <property type="entry name" value="AhpC/TSA"/>
</dbReference>
<dbReference type="InterPro" id="IPR036249">
    <property type="entry name" value="Thioredoxin-like_sf"/>
</dbReference>
<dbReference type="KEGG" id="kko:Kkor_1567"/>
<sequence>MGMELVYIVLVILCLISAINFKLTLNLLKIIRDSSSTIDEISPVHIGEKVPDIKGRRISSNDYEGLNITGAPSVLLFVSSQCPKCQEKIPQIEYLHPLMRELGICISIISKESTVIMKSFLNNSILLDNVWFVSNKNYKKLNPTFASPFYLFISHEAKLQAYGFIGDSDWESFAEQVKGGRDSEAVA</sequence>
<feature type="transmembrane region" description="Helical" evidence="1">
    <location>
        <begin position="6"/>
        <end position="25"/>
    </location>
</feature>
<dbReference type="InParanoid" id="C7RCI7"/>
<dbReference type="SUPFAM" id="SSF52833">
    <property type="entry name" value="Thioredoxin-like"/>
    <property type="match status" value="1"/>
</dbReference>
<dbReference type="eggNOG" id="ENOG5034AZG">
    <property type="taxonomic scope" value="Bacteria"/>
</dbReference>
<keyword evidence="1" id="KW-0472">Membrane</keyword>
<organism evidence="3 4">
    <name type="scientific">Kangiella koreensis (strain DSM 16069 / JCM 12317 / KCTC 12182 / SW-125)</name>
    <dbReference type="NCBI Taxonomy" id="523791"/>
    <lineage>
        <taxon>Bacteria</taxon>
        <taxon>Pseudomonadati</taxon>
        <taxon>Pseudomonadota</taxon>
        <taxon>Gammaproteobacteria</taxon>
        <taxon>Kangiellales</taxon>
        <taxon>Kangiellaceae</taxon>
        <taxon>Kangiella</taxon>
    </lineage>
</organism>
<protein>
    <recommendedName>
        <fullName evidence="2">Alkyl hydroperoxide reductase subunit C/ Thiol specific antioxidant domain-containing protein</fullName>
    </recommendedName>
</protein>
<dbReference type="EMBL" id="CP001707">
    <property type="protein sequence ID" value="ACV26979.1"/>
    <property type="molecule type" value="Genomic_DNA"/>
</dbReference>
<evidence type="ECO:0000256" key="1">
    <source>
        <dbReference type="SAM" id="Phobius"/>
    </source>
</evidence>
<dbReference type="Proteomes" id="UP000001231">
    <property type="component" value="Chromosome"/>
</dbReference>
<dbReference type="HOGENOM" id="CLU_1445886_0_0_6"/>
<dbReference type="OrthoDB" id="8708000at2"/>
<dbReference type="GO" id="GO:0016491">
    <property type="term" value="F:oxidoreductase activity"/>
    <property type="evidence" value="ECO:0007669"/>
    <property type="project" value="InterPro"/>
</dbReference>
<evidence type="ECO:0000313" key="3">
    <source>
        <dbReference type="EMBL" id="ACV26979.1"/>
    </source>
</evidence>
<evidence type="ECO:0000313" key="4">
    <source>
        <dbReference type="Proteomes" id="UP000001231"/>
    </source>
</evidence>
<dbReference type="RefSeq" id="WP_015780585.1">
    <property type="nucleotide sequence ID" value="NC_013166.1"/>
</dbReference>
<dbReference type="Gene3D" id="3.40.30.10">
    <property type="entry name" value="Glutaredoxin"/>
    <property type="match status" value="1"/>
</dbReference>
<accession>C7RCI7</accession>
<reference evidence="3 4" key="1">
    <citation type="journal article" date="2009" name="Stand. Genomic Sci.">
        <title>Complete genome sequence of Kangiella koreensis type strain (SW-125).</title>
        <authorList>
            <person name="Han C."/>
            <person name="Sikorski J."/>
            <person name="Lapidus A."/>
            <person name="Nolan M."/>
            <person name="Glavina Del Rio T."/>
            <person name="Tice H."/>
            <person name="Cheng J.F."/>
            <person name="Lucas S."/>
            <person name="Chen F."/>
            <person name="Copeland A."/>
            <person name="Ivanova N."/>
            <person name="Mavromatis K."/>
            <person name="Ovchinnikova G."/>
            <person name="Pati A."/>
            <person name="Bruce D."/>
            <person name="Goodwin L."/>
            <person name="Pitluck S."/>
            <person name="Chen A."/>
            <person name="Palaniappan K."/>
            <person name="Land M."/>
            <person name="Hauser L."/>
            <person name="Chang Y.J."/>
            <person name="Jeffries C.D."/>
            <person name="Chain P."/>
            <person name="Saunders E."/>
            <person name="Brettin T."/>
            <person name="Goker M."/>
            <person name="Tindall B.J."/>
            <person name="Bristow J."/>
            <person name="Eisen J.A."/>
            <person name="Markowitz V."/>
            <person name="Hugenholtz P."/>
            <person name="Kyrpides N.C."/>
            <person name="Klenk H.P."/>
            <person name="Detter J.C."/>
        </authorList>
    </citation>
    <scope>NUCLEOTIDE SEQUENCE [LARGE SCALE GENOMIC DNA]</scope>
    <source>
        <strain evidence="4">DSM 16069 / KCTC 12182 / SW-125</strain>
    </source>
</reference>
<keyword evidence="1" id="KW-1133">Transmembrane helix</keyword>
<proteinExistence type="predicted"/>